<protein>
    <recommendedName>
        <fullName evidence="1">non-specific serine/threonine protein kinase</fullName>
        <ecNumber evidence="1">2.7.11.1</ecNumber>
    </recommendedName>
</protein>
<feature type="domain" description="PAC" evidence="15">
    <location>
        <begin position="1024"/>
        <end position="1078"/>
    </location>
</feature>
<dbReference type="PANTHER" id="PTHR11772">
    <property type="entry name" value="ASPARAGINE SYNTHETASE"/>
    <property type="match status" value="1"/>
</dbReference>
<dbReference type="PROSITE" id="PS51278">
    <property type="entry name" value="GATASE_TYPE_2"/>
    <property type="match status" value="1"/>
</dbReference>
<dbReference type="InterPro" id="IPR000700">
    <property type="entry name" value="PAS-assoc_C"/>
</dbReference>
<feature type="compositionally biased region" description="Acidic residues" evidence="12">
    <location>
        <begin position="647"/>
        <end position="668"/>
    </location>
</feature>
<evidence type="ECO:0000259" key="16">
    <source>
        <dbReference type="PROSITE" id="PS51278"/>
    </source>
</evidence>
<keyword evidence="6" id="KW-0808">Transferase</keyword>
<comment type="caution">
    <text evidence="17">The sequence shown here is derived from an EMBL/GenBank/DDBJ whole genome shotgun (WGS) entry which is preliminary data.</text>
</comment>
<dbReference type="InterPro" id="IPR050795">
    <property type="entry name" value="Asn_Synthetase"/>
</dbReference>
<dbReference type="InterPro" id="IPR000014">
    <property type="entry name" value="PAS"/>
</dbReference>
<dbReference type="SMART" id="SM00086">
    <property type="entry name" value="PAC"/>
    <property type="match status" value="2"/>
</dbReference>
<evidence type="ECO:0000256" key="2">
    <source>
        <dbReference type="ARBA" id="ARBA00022527"/>
    </source>
</evidence>
<dbReference type="NCBIfam" id="NF006949">
    <property type="entry name" value="PRK09431.1"/>
    <property type="match status" value="1"/>
</dbReference>
<evidence type="ECO:0000259" key="14">
    <source>
        <dbReference type="PROSITE" id="PS50112"/>
    </source>
</evidence>
<evidence type="ECO:0000256" key="3">
    <source>
        <dbReference type="ARBA" id="ARBA00022543"/>
    </source>
</evidence>
<dbReference type="EC" id="2.7.11.1" evidence="1"/>
<keyword evidence="3" id="KW-0157">Chromophore</keyword>
<dbReference type="Gene3D" id="1.10.510.10">
    <property type="entry name" value="Transferase(Phosphotransferase) domain 1"/>
    <property type="match status" value="1"/>
</dbReference>
<dbReference type="InterPro" id="IPR008271">
    <property type="entry name" value="Ser/Thr_kinase_AS"/>
</dbReference>
<dbReference type="InterPro" id="IPR001962">
    <property type="entry name" value="Asn_synthase"/>
</dbReference>
<keyword evidence="5" id="KW-0716">Sensory transduction</keyword>
<keyword evidence="4" id="KW-0436">Ligase</keyword>
<dbReference type="SMART" id="SM00220">
    <property type="entry name" value="S_TKc"/>
    <property type="match status" value="1"/>
</dbReference>
<feature type="region of interest" description="Disordered" evidence="12">
    <location>
        <begin position="1416"/>
        <end position="1435"/>
    </location>
</feature>
<dbReference type="PROSITE" id="PS50113">
    <property type="entry name" value="PAC"/>
    <property type="match status" value="2"/>
</dbReference>
<dbReference type="InterPro" id="IPR014729">
    <property type="entry name" value="Rossmann-like_a/b/a_fold"/>
</dbReference>
<evidence type="ECO:0000256" key="4">
    <source>
        <dbReference type="ARBA" id="ARBA00022598"/>
    </source>
</evidence>
<evidence type="ECO:0000256" key="5">
    <source>
        <dbReference type="ARBA" id="ARBA00022606"/>
    </source>
</evidence>
<comment type="catalytic activity">
    <reaction evidence="11">
        <text>L-seryl-[protein] + ATP = O-phospho-L-seryl-[protein] + ADP + H(+)</text>
        <dbReference type="Rhea" id="RHEA:17989"/>
        <dbReference type="Rhea" id="RHEA-COMP:9863"/>
        <dbReference type="Rhea" id="RHEA-COMP:11604"/>
        <dbReference type="ChEBI" id="CHEBI:15378"/>
        <dbReference type="ChEBI" id="CHEBI:29999"/>
        <dbReference type="ChEBI" id="CHEBI:30616"/>
        <dbReference type="ChEBI" id="CHEBI:83421"/>
        <dbReference type="ChEBI" id="CHEBI:456216"/>
        <dbReference type="EC" id="2.7.11.1"/>
    </reaction>
</comment>
<sequence length="1435" mass="156570">MCGILAALLLGGTPEANRRSVLKASKLQRHRGPDASAVYQTKDGNSIFSFERLNIIDPSDSGKQPFILERPQGRLVWALNSEIYNHEAIKAKQLAGVQIVKNSKSDSAIIGHMYEKMGAGPELWNALDGIFACVILDEATGQFTVARDPMGICSLYWGRGDDGSFWFASEMKSLQNACSSFDYFPPGHVYSSSTGRMERYYKPVHPGRVHQGSGEEAHVRCASGCPPVWGLDSSLVAAVAVRHLKEAKNTYSTNKRLHTFSIGIEGAPDLLAARSVAQHLGTHHHEFHFTVQEGLDALHDLIFHIESYEQVRAAVPMYLLARRIKALGIKVVLSGEGADEVFGGYLYFHKAPSPEEFHKETVRKTMRLHQWDVLRANKAPFAFGVESRVPFLDRSFLDTCMTVDPAEKMISMADRPDGRHPRLEKYILRKAFDIPEDPYLPDSVLYRQKEQFSDGVGYDWVNGLKAHADKLVSQAMWDSRESRFPDHTPTNKEYYLLRSIFEEHFPSKSALDTVPKGLSIACSTPEAIAWDPSWAGSHEISGRAMRNVHDAAEGFGHNTAHAAPFAAAAQLPSNDALEATILDAASTVSPAAAAPSTPAKENGTVPRQVKRSSSGRRIGTGVSHWAPRMSVDLNGEDDVSARHSLEDPSDIDEDVDDEEAAAAAEDEPGVVGTDVSHYAPRMSSDIPTTSSMGRSGSLADLAPRLDSSGAKRATHSRPAVAMASIRGSKPQEPLDPGQDARAAAFKGNFGTNSAKMPDAHPNVAMPSPAGQLTKVLAGLRHTFVVADATLPDCPLVYASEGFLSMTGYSADEVLGHNCRFLQGEGTDPKEVTTIRDACQNGKQASVRLLNYRRDGTPFWNLLTVTPIRGEDGKLSKIVGVQVDVTSKTEGKAFADAKGVPLLVKYDTRLRQTQARDVVEDVSGAVEDAERQAAAQRNAKRMTAPKSFPRVAMDLATTVERIQQNFTISDPSLPDCPIVFASDSFLELTQYPRHEVLGRNCRFLQGEGTDKQAVSDLRHAVKNGEETTVRILNYKKNGQPFWNMLTVAPMADADGATRFFIGVQVDVTAPGGVQQPLPQGAMAPSEAAATTPDAPHRPPEGASAIAEALKKLGPGWQSDPWKVVFTGVLAFKPHSTGTGQAALLEAQQAANGTLALSQFRRLKQLGAGDVGLVDLVQLSNGTDKYAMKTLEKQEMMDRNKGGELYGYLTAQPHKRLKESHMRFYAAEVLIALQQLHLLGFVYRDLKPENILLHSSGHVLLTDFDLSYVTAGTTPRLEKLRGAHRNARPASAGEQRRPLGECGLWTLGIFMYELVYGFTPFRGSKRNTTFENILKRPIAFPPKRTVSPACQDVISGLLTRDPTARLGAKGGAEEIKAHPFFRGINWGLIRHAQPPYLPSKNTTNSPAAVAASAVRRSMERMSMSRRGPPGNAGFSDF</sequence>
<keyword evidence="3" id="KW-0600">Photoreceptor protein</keyword>
<dbReference type="FunFam" id="1.10.510.10:FF:000294">
    <property type="entry name" value="Serine/threonine-protein kinase OXI1"/>
    <property type="match status" value="1"/>
</dbReference>
<dbReference type="Gene3D" id="3.30.450.20">
    <property type="entry name" value="PAS domain"/>
    <property type="match status" value="2"/>
</dbReference>
<dbReference type="SUPFAM" id="SSF56112">
    <property type="entry name" value="Protein kinase-like (PK-like)"/>
    <property type="match status" value="1"/>
</dbReference>
<evidence type="ECO:0000256" key="12">
    <source>
        <dbReference type="SAM" id="MobiDB-lite"/>
    </source>
</evidence>
<feature type="compositionally biased region" description="Low complexity" evidence="12">
    <location>
        <begin position="590"/>
        <end position="599"/>
    </location>
</feature>
<dbReference type="CDD" id="cd00130">
    <property type="entry name" value="PAS"/>
    <property type="match status" value="2"/>
</dbReference>
<evidence type="ECO:0000259" key="15">
    <source>
        <dbReference type="PROSITE" id="PS50113"/>
    </source>
</evidence>
<dbReference type="PANTHER" id="PTHR11772:SF2">
    <property type="entry name" value="ASPARAGINE SYNTHETASE [GLUTAMINE-HYDROLYZING]"/>
    <property type="match status" value="1"/>
</dbReference>
<dbReference type="PROSITE" id="PS50011">
    <property type="entry name" value="PROTEIN_KINASE_DOM"/>
    <property type="match status" value="1"/>
</dbReference>
<dbReference type="GO" id="GO:0006529">
    <property type="term" value="P:asparagine biosynthetic process"/>
    <property type="evidence" value="ECO:0007669"/>
    <property type="project" value="InterPro"/>
</dbReference>
<dbReference type="GO" id="GO:0009882">
    <property type="term" value="F:blue light photoreceptor activity"/>
    <property type="evidence" value="ECO:0007669"/>
    <property type="project" value="UniProtKB-ARBA"/>
</dbReference>
<dbReference type="GO" id="GO:0005524">
    <property type="term" value="F:ATP binding"/>
    <property type="evidence" value="ECO:0007669"/>
    <property type="project" value="UniProtKB-KW"/>
</dbReference>
<feature type="region of interest" description="Disordered" evidence="12">
    <location>
        <begin position="1071"/>
        <end position="1100"/>
    </location>
</feature>
<keyword evidence="3" id="KW-0675">Receptor</keyword>
<dbReference type="InterPro" id="IPR001610">
    <property type="entry name" value="PAC"/>
</dbReference>
<dbReference type="GO" id="GO:0004674">
    <property type="term" value="F:protein serine/threonine kinase activity"/>
    <property type="evidence" value="ECO:0007669"/>
    <property type="project" value="UniProtKB-KW"/>
</dbReference>
<dbReference type="InterPro" id="IPR011009">
    <property type="entry name" value="Kinase-like_dom_sf"/>
</dbReference>
<dbReference type="Pfam" id="PF13426">
    <property type="entry name" value="PAS_9"/>
    <property type="match status" value="2"/>
</dbReference>
<feature type="compositionally biased region" description="Polar residues" evidence="12">
    <location>
        <begin position="685"/>
        <end position="694"/>
    </location>
</feature>
<dbReference type="InterPro" id="IPR035965">
    <property type="entry name" value="PAS-like_dom_sf"/>
</dbReference>
<dbReference type="GO" id="GO:0005829">
    <property type="term" value="C:cytosol"/>
    <property type="evidence" value="ECO:0007669"/>
    <property type="project" value="TreeGrafter"/>
</dbReference>
<dbReference type="InterPro" id="IPR029055">
    <property type="entry name" value="Ntn_hydrolases_N"/>
</dbReference>
<dbReference type="Pfam" id="PF00069">
    <property type="entry name" value="Pkinase"/>
    <property type="match status" value="1"/>
</dbReference>
<evidence type="ECO:0000313" key="18">
    <source>
        <dbReference type="Proteomes" id="UP001485043"/>
    </source>
</evidence>
<feature type="region of interest" description="Disordered" evidence="12">
    <location>
        <begin position="590"/>
        <end position="738"/>
    </location>
</feature>
<dbReference type="InterPro" id="IPR000719">
    <property type="entry name" value="Prot_kinase_dom"/>
</dbReference>
<evidence type="ECO:0000256" key="1">
    <source>
        <dbReference type="ARBA" id="ARBA00012513"/>
    </source>
</evidence>
<dbReference type="PROSITE" id="PS50112">
    <property type="entry name" value="PAS"/>
    <property type="match status" value="1"/>
</dbReference>
<gene>
    <name evidence="17" type="ORF">WJX84_003665</name>
</gene>
<keyword evidence="8" id="KW-0418">Kinase</keyword>
<feature type="domain" description="PAS" evidence="14">
    <location>
        <begin position="768"/>
        <end position="817"/>
    </location>
</feature>
<dbReference type="Gene3D" id="3.40.50.620">
    <property type="entry name" value="HUPs"/>
    <property type="match status" value="1"/>
</dbReference>
<evidence type="ECO:0000256" key="10">
    <source>
        <dbReference type="ARBA" id="ARBA00047899"/>
    </source>
</evidence>
<evidence type="ECO:0000256" key="6">
    <source>
        <dbReference type="ARBA" id="ARBA00022679"/>
    </source>
</evidence>
<dbReference type="Pfam" id="PF13537">
    <property type="entry name" value="GATase_7"/>
    <property type="match status" value="1"/>
</dbReference>
<proteinExistence type="predicted"/>
<comment type="catalytic activity">
    <reaction evidence="10">
        <text>L-threonyl-[protein] + ATP = O-phospho-L-threonyl-[protein] + ADP + H(+)</text>
        <dbReference type="Rhea" id="RHEA:46608"/>
        <dbReference type="Rhea" id="RHEA-COMP:11060"/>
        <dbReference type="Rhea" id="RHEA-COMP:11605"/>
        <dbReference type="ChEBI" id="CHEBI:15378"/>
        <dbReference type="ChEBI" id="CHEBI:30013"/>
        <dbReference type="ChEBI" id="CHEBI:30616"/>
        <dbReference type="ChEBI" id="CHEBI:61977"/>
        <dbReference type="ChEBI" id="CHEBI:456216"/>
        <dbReference type="EC" id="2.7.11.1"/>
    </reaction>
</comment>
<name>A0AAW1T7E2_9CHLO</name>
<evidence type="ECO:0000256" key="9">
    <source>
        <dbReference type="ARBA" id="ARBA00022840"/>
    </source>
</evidence>
<evidence type="ECO:0000259" key="13">
    <source>
        <dbReference type="PROSITE" id="PS50011"/>
    </source>
</evidence>
<dbReference type="Gene3D" id="3.30.200.20">
    <property type="entry name" value="Phosphorylase Kinase, domain 1"/>
    <property type="match status" value="1"/>
</dbReference>
<dbReference type="InterPro" id="IPR033738">
    <property type="entry name" value="AsnB_N"/>
</dbReference>
<keyword evidence="2" id="KW-0723">Serine/threonine-protein kinase</keyword>
<accession>A0AAW1T7E2</accession>
<dbReference type="SUPFAM" id="SSF52402">
    <property type="entry name" value="Adenine nucleotide alpha hydrolases-like"/>
    <property type="match status" value="1"/>
</dbReference>
<evidence type="ECO:0000256" key="8">
    <source>
        <dbReference type="ARBA" id="ARBA00022777"/>
    </source>
</evidence>
<dbReference type="EMBL" id="JALJOV010000227">
    <property type="protein sequence ID" value="KAK9865676.1"/>
    <property type="molecule type" value="Genomic_DNA"/>
</dbReference>
<keyword evidence="18" id="KW-1185">Reference proteome</keyword>
<dbReference type="Gene3D" id="3.60.20.10">
    <property type="entry name" value="Glutamine Phosphoribosylpyrophosphate, subunit 1, domain 1"/>
    <property type="match status" value="1"/>
</dbReference>
<feature type="domain" description="PAC" evidence="15">
    <location>
        <begin position="842"/>
        <end position="896"/>
    </location>
</feature>
<reference evidence="17 18" key="1">
    <citation type="journal article" date="2024" name="Nat. Commun.">
        <title>Phylogenomics reveals the evolutionary origins of lichenization in chlorophyte algae.</title>
        <authorList>
            <person name="Puginier C."/>
            <person name="Libourel C."/>
            <person name="Otte J."/>
            <person name="Skaloud P."/>
            <person name="Haon M."/>
            <person name="Grisel S."/>
            <person name="Petersen M."/>
            <person name="Berrin J.G."/>
            <person name="Delaux P.M."/>
            <person name="Dal Grande F."/>
            <person name="Keller J."/>
        </authorList>
    </citation>
    <scope>NUCLEOTIDE SEQUENCE [LARGE SCALE GENOMIC DNA]</scope>
    <source>
        <strain evidence="17 18">SAG 2523</strain>
    </source>
</reference>
<feature type="domain" description="Glutamine amidotransferase type-2" evidence="16">
    <location>
        <begin position="2"/>
        <end position="195"/>
    </location>
</feature>
<organism evidence="17 18">
    <name type="scientific">Apatococcus fuscideae</name>
    <dbReference type="NCBI Taxonomy" id="2026836"/>
    <lineage>
        <taxon>Eukaryota</taxon>
        <taxon>Viridiplantae</taxon>
        <taxon>Chlorophyta</taxon>
        <taxon>core chlorophytes</taxon>
        <taxon>Trebouxiophyceae</taxon>
        <taxon>Chlorellales</taxon>
        <taxon>Chlorellaceae</taxon>
        <taxon>Apatococcus</taxon>
    </lineage>
</organism>
<dbReference type="CDD" id="cd01991">
    <property type="entry name" value="Asn_synthase_B_C"/>
    <property type="match status" value="1"/>
</dbReference>
<dbReference type="NCBIfam" id="TIGR00229">
    <property type="entry name" value="sensory_box"/>
    <property type="match status" value="2"/>
</dbReference>
<dbReference type="Proteomes" id="UP001485043">
    <property type="component" value="Unassembled WGS sequence"/>
</dbReference>
<dbReference type="SMART" id="SM00091">
    <property type="entry name" value="PAS"/>
    <property type="match status" value="2"/>
</dbReference>
<keyword evidence="9" id="KW-0067">ATP-binding</keyword>
<dbReference type="SUPFAM" id="SSF56235">
    <property type="entry name" value="N-terminal nucleophile aminohydrolases (Ntn hydrolases)"/>
    <property type="match status" value="1"/>
</dbReference>
<dbReference type="CDD" id="cd00712">
    <property type="entry name" value="AsnB"/>
    <property type="match status" value="1"/>
</dbReference>
<evidence type="ECO:0000313" key="17">
    <source>
        <dbReference type="EMBL" id="KAK9865676.1"/>
    </source>
</evidence>
<dbReference type="SUPFAM" id="SSF55785">
    <property type="entry name" value="PYP-like sensor domain (PAS domain)"/>
    <property type="match status" value="2"/>
</dbReference>
<keyword evidence="7" id="KW-0547">Nucleotide-binding</keyword>
<feature type="domain" description="Protein kinase" evidence="13">
    <location>
        <begin position="1105"/>
        <end position="1379"/>
    </location>
</feature>
<dbReference type="GO" id="GO:0004066">
    <property type="term" value="F:asparagine synthase (glutamine-hydrolyzing) activity"/>
    <property type="evidence" value="ECO:0007669"/>
    <property type="project" value="InterPro"/>
</dbReference>
<evidence type="ECO:0000256" key="7">
    <source>
        <dbReference type="ARBA" id="ARBA00022741"/>
    </source>
</evidence>
<evidence type="ECO:0000256" key="11">
    <source>
        <dbReference type="ARBA" id="ARBA00048679"/>
    </source>
</evidence>
<dbReference type="Pfam" id="PF00733">
    <property type="entry name" value="Asn_synthase"/>
    <property type="match status" value="2"/>
</dbReference>
<dbReference type="InterPro" id="IPR017932">
    <property type="entry name" value="GATase_2_dom"/>
</dbReference>
<dbReference type="PROSITE" id="PS00108">
    <property type="entry name" value="PROTEIN_KINASE_ST"/>
    <property type="match status" value="1"/>
</dbReference>